<dbReference type="SUPFAM" id="SSF55785">
    <property type="entry name" value="PYP-like sensor domain (PAS domain)"/>
    <property type="match status" value="1"/>
</dbReference>
<dbReference type="InterPro" id="IPR004358">
    <property type="entry name" value="Sig_transdc_His_kin-like_C"/>
</dbReference>
<dbReference type="Pfam" id="PF02518">
    <property type="entry name" value="HATPase_c"/>
    <property type="match status" value="1"/>
</dbReference>
<dbReference type="CDD" id="cd00130">
    <property type="entry name" value="PAS"/>
    <property type="match status" value="1"/>
</dbReference>
<keyword evidence="14" id="KW-1185">Reference proteome</keyword>
<evidence type="ECO:0000259" key="11">
    <source>
        <dbReference type="PROSITE" id="PS50112"/>
    </source>
</evidence>
<name>A0ABT3NWI4_9PROT</name>
<dbReference type="Gene3D" id="3.30.450.20">
    <property type="entry name" value="PAS domain"/>
    <property type="match status" value="1"/>
</dbReference>
<dbReference type="SUPFAM" id="SSF55874">
    <property type="entry name" value="ATPase domain of HSP90 chaperone/DNA topoisomerase II/histidine kinase"/>
    <property type="match status" value="1"/>
</dbReference>
<dbReference type="EMBL" id="JAPFQI010000009">
    <property type="protein sequence ID" value="MCW8086523.1"/>
    <property type="molecule type" value="Genomic_DNA"/>
</dbReference>
<dbReference type="GO" id="GO:0005524">
    <property type="term" value="F:ATP binding"/>
    <property type="evidence" value="ECO:0007669"/>
    <property type="project" value="UniProtKB-KW"/>
</dbReference>
<dbReference type="PANTHER" id="PTHR43065">
    <property type="entry name" value="SENSOR HISTIDINE KINASE"/>
    <property type="match status" value="1"/>
</dbReference>
<comment type="caution">
    <text evidence="13">The sequence shown here is derived from an EMBL/GenBank/DDBJ whole genome shotgun (WGS) entry which is preliminary data.</text>
</comment>
<evidence type="ECO:0000256" key="4">
    <source>
        <dbReference type="ARBA" id="ARBA00022679"/>
    </source>
</evidence>
<dbReference type="NCBIfam" id="TIGR00229">
    <property type="entry name" value="sensory_box"/>
    <property type="match status" value="1"/>
</dbReference>
<proteinExistence type="predicted"/>
<dbReference type="InterPro" id="IPR013656">
    <property type="entry name" value="PAS_4"/>
</dbReference>
<feature type="domain" description="PAC" evidence="12">
    <location>
        <begin position="407"/>
        <end position="459"/>
    </location>
</feature>
<evidence type="ECO:0000259" key="12">
    <source>
        <dbReference type="PROSITE" id="PS50113"/>
    </source>
</evidence>
<keyword evidence="5" id="KW-0547">Nucleotide-binding</keyword>
<gene>
    <name evidence="13" type="ORF">OF850_12860</name>
</gene>
<dbReference type="Gene3D" id="1.10.287.130">
    <property type="match status" value="1"/>
</dbReference>
<keyword evidence="9" id="KW-0812">Transmembrane</keyword>
<keyword evidence="3" id="KW-0597">Phosphoprotein</keyword>
<evidence type="ECO:0000313" key="14">
    <source>
        <dbReference type="Proteomes" id="UP001526430"/>
    </source>
</evidence>
<keyword evidence="9" id="KW-0472">Membrane</keyword>
<dbReference type="InterPro" id="IPR003594">
    <property type="entry name" value="HATPase_dom"/>
</dbReference>
<dbReference type="InterPro" id="IPR036097">
    <property type="entry name" value="HisK_dim/P_sf"/>
</dbReference>
<evidence type="ECO:0000256" key="7">
    <source>
        <dbReference type="ARBA" id="ARBA00022840"/>
    </source>
</evidence>
<comment type="catalytic activity">
    <reaction evidence="1">
        <text>ATP + protein L-histidine = ADP + protein N-phospho-L-histidine.</text>
        <dbReference type="EC" id="2.7.13.3"/>
    </reaction>
</comment>
<dbReference type="PANTHER" id="PTHR43065:SF10">
    <property type="entry name" value="PEROXIDE STRESS-ACTIVATED HISTIDINE KINASE MAK3"/>
    <property type="match status" value="1"/>
</dbReference>
<evidence type="ECO:0000256" key="2">
    <source>
        <dbReference type="ARBA" id="ARBA00012438"/>
    </source>
</evidence>
<dbReference type="InterPro" id="IPR035965">
    <property type="entry name" value="PAS-like_dom_sf"/>
</dbReference>
<sequence length="695" mass="74800">MLTLGGFTVIELAGRLRASQQERLHVAAGAARHVVERELEGAVLVLLTLAGSPQLDDPRTDLQDFHPRAALAAELLGTWVVLHDEEPGRQLLDTRYPANAAMPPAPPDEPARQAMATGRPAIAPLGQGRETVSVAVPILREGRAIGALSAPLDMLRLVQLLEEQQKASPGLTLFVLDSAMRQIAATSAEPLLDAAAMGVIAAQGDRIARVPGPAGTVVVAFNHTEGGGWIVGAAEVEARFVASWREPALRLLVTAGLLLLVGFLIVSWQARRLARPLARLAAGEEWERSGARVQEFEELEDAVRSMQEALRREAANADRAAAANLQLARDAEDDRRLLSSVMHSMPDSVFVKDLALRYVLINEAGAAMIGRPIEEVIGSSDADLFAPAVAAEMSRVDRLVMDADLAREQEERIERLDGVETWFMSVKAPWRDSSGEMAGLIGVARDVTERKATERRLANAEAAMRRIARADSMAAMSVGLAHELNQPLTAASNYLRAARRLADGNAPDPARLQMAREAMGEAADQVIRAGAIIQRLRDFIGRGETERRRVDMSGMALESVTLARAARGPGSAPVPVVMDGRNHTVMGDPVQLQQVTVNLLRNALEATEGEPEPRVILRLSRAEGEVRLEVEDNGPGISPEVMERLFEPFQSTKADGMGIGLSICRAIVEAHHGRLEALPADGGGTIMRVSLAEVT</sequence>
<evidence type="ECO:0000259" key="10">
    <source>
        <dbReference type="PROSITE" id="PS50109"/>
    </source>
</evidence>
<dbReference type="InterPro" id="IPR036890">
    <property type="entry name" value="HATPase_C_sf"/>
</dbReference>
<keyword evidence="9" id="KW-1133">Transmembrane helix</keyword>
<dbReference type="InterPro" id="IPR000014">
    <property type="entry name" value="PAS"/>
</dbReference>
<dbReference type="InterPro" id="IPR000700">
    <property type="entry name" value="PAS-assoc_C"/>
</dbReference>
<reference evidence="13 14" key="1">
    <citation type="submission" date="2022-10" db="EMBL/GenBank/DDBJ databases">
        <title>Roseococcus glaciei nov., sp. nov., isolated from glacier.</title>
        <authorList>
            <person name="Liu Q."/>
            <person name="Xin Y.-H."/>
        </authorList>
    </citation>
    <scope>NUCLEOTIDE SEQUENCE [LARGE SCALE GENOMIC DNA]</scope>
    <source>
        <strain evidence="13 14">MDT2-1-1</strain>
    </source>
</reference>
<dbReference type="PROSITE" id="PS50112">
    <property type="entry name" value="PAS"/>
    <property type="match status" value="1"/>
</dbReference>
<dbReference type="Pfam" id="PF08448">
    <property type="entry name" value="PAS_4"/>
    <property type="match status" value="1"/>
</dbReference>
<dbReference type="InterPro" id="IPR005467">
    <property type="entry name" value="His_kinase_dom"/>
</dbReference>
<evidence type="ECO:0000256" key="8">
    <source>
        <dbReference type="ARBA" id="ARBA00023012"/>
    </source>
</evidence>
<dbReference type="Proteomes" id="UP001526430">
    <property type="component" value="Unassembled WGS sequence"/>
</dbReference>
<dbReference type="InterPro" id="IPR003661">
    <property type="entry name" value="HisK_dim/P_dom"/>
</dbReference>
<dbReference type="PROSITE" id="PS50113">
    <property type="entry name" value="PAC"/>
    <property type="match status" value="1"/>
</dbReference>
<evidence type="ECO:0000313" key="13">
    <source>
        <dbReference type="EMBL" id="MCW8086523.1"/>
    </source>
</evidence>
<keyword evidence="7 13" id="KW-0067">ATP-binding</keyword>
<accession>A0ABT3NWI4</accession>
<dbReference type="PROSITE" id="PS50109">
    <property type="entry name" value="HIS_KIN"/>
    <property type="match status" value="1"/>
</dbReference>
<feature type="domain" description="PAS" evidence="11">
    <location>
        <begin position="334"/>
        <end position="404"/>
    </location>
</feature>
<dbReference type="SMART" id="SM00388">
    <property type="entry name" value="HisKA"/>
    <property type="match status" value="1"/>
</dbReference>
<dbReference type="RefSeq" id="WP_301590589.1">
    <property type="nucleotide sequence ID" value="NZ_JAPFQI010000009.1"/>
</dbReference>
<dbReference type="CDD" id="cd00082">
    <property type="entry name" value="HisKA"/>
    <property type="match status" value="1"/>
</dbReference>
<dbReference type="SMART" id="SM00091">
    <property type="entry name" value="PAS"/>
    <property type="match status" value="1"/>
</dbReference>
<dbReference type="Gene3D" id="3.30.565.10">
    <property type="entry name" value="Histidine kinase-like ATPase, C-terminal domain"/>
    <property type="match status" value="1"/>
</dbReference>
<dbReference type="EC" id="2.7.13.3" evidence="2"/>
<dbReference type="PRINTS" id="PR00344">
    <property type="entry name" value="BCTRLSENSOR"/>
</dbReference>
<protein>
    <recommendedName>
        <fullName evidence="2">histidine kinase</fullName>
        <ecNumber evidence="2">2.7.13.3</ecNumber>
    </recommendedName>
</protein>
<feature type="transmembrane region" description="Helical" evidence="9">
    <location>
        <begin position="248"/>
        <end position="268"/>
    </location>
</feature>
<evidence type="ECO:0000256" key="5">
    <source>
        <dbReference type="ARBA" id="ARBA00022741"/>
    </source>
</evidence>
<keyword evidence="6" id="KW-0418">Kinase</keyword>
<dbReference type="SUPFAM" id="SSF47384">
    <property type="entry name" value="Homodimeric domain of signal transducing histidine kinase"/>
    <property type="match status" value="1"/>
</dbReference>
<keyword evidence="4" id="KW-0808">Transferase</keyword>
<evidence type="ECO:0000256" key="9">
    <source>
        <dbReference type="SAM" id="Phobius"/>
    </source>
</evidence>
<evidence type="ECO:0000256" key="6">
    <source>
        <dbReference type="ARBA" id="ARBA00022777"/>
    </source>
</evidence>
<organism evidence="13 14">
    <name type="scientific">Sabulicella glaciei</name>
    <dbReference type="NCBI Taxonomy" id="2984948"/>
    <lineage>
        <taxon>Bacteria</taxon>
        <taxon>Pseudomonadati</taxon>
        <taxon>Pseudomonadota</taxon>
        <taxon>Alphaproteobacteria</taxon>
        <taxon>Acetobacterales</taxon>
        <taxon>Acetobacteraceae</taxon>
        <taxon>Sabulicella</taxon>
    </lineage>
</organism>
<dbReference type="InterPro" id="IPR001610">
    <property type="entry name" value="PAC"/>
</dbReference>
<keyword evidence="8" id="KW-0902">Two-component regulatory system</keyword>
<dbReference type="SMART" id="SM00086">
    <property type="entry name" value="PAC"/>
    <property type="match status" value="1"/>
</dbReference>
<evidence type="ECO:0000256" key="3">
    <source>
        <dbReference type="ARBA" id="ARBA00022553"/>
    </source>
</evidence>
<feature type="domain" description="Histidine kinase" evidence="10">
    <location>
        <begin position="479"/>
        <end position="695"/>
    </location>
</feature>
<evidence type="ECO:0000256" key="1">
    <source>
        <dbReference type="ARBA" id="ARBA00000085"/>
    </source>
</evidence>
<dbReference type="SMART" id="SM00387">
    <property type="entry name" value="HATPase_c"/>
    <property type="match status" value="1"/>
</dbReference>